<reference evidence="1" key="2">
    <citation type="journal article" date="2015" name="Data Brief">
        <title>Shoot transcriptome of the giant reed, Arundo donax.</title>
        <authorList>
            <person name="Barrero R.A."/>
            <person name="Guerrero F.D."/>
            <person name="Moolhuijzen P."/>
            <person name="Goolsby J.A."/>
            <person name="Tidwell J."/>
            <person name="Bellgard S.E."/>
            <person name="Bellgard M.I."/>
        </authorList>
    </citation>
    <scope>NUCLEOTIDE SEQUENCE</scope>
    <source>
        <tissue evidence="1">Shoot tissue taken approximately 20 cm above the soil surface</tissue>
    </source>
</reference>
<evidence type="ECO:0000313" key="1">
    <source>
        <dbReference type="EMBL" id="JAD69161.1"/>
    </source>
</evidence>
<proteinExistence type="predicted"/>
<dbReference type="AlphaFoldDB" id="A0A0A9C0T6"/>
<protein>
    <submittedName>
        <fullName evidence="1">SYM</fullName>
    </submittedName>
</protein>
<dbReference type="EMBL" id="GBRH01228734">
    <property type="protein sequence ID" value="JAD69161.1"/>
    <property type="molecule type" value="Transcribed_RNA"/>
</dbReference>
<name>A0A0A9C0T6_ARUDO</name>
<accession>A0A0A9C0T6</accession>
<organism evidence="1">
    <name type="scientific">Arundo donax</name>
    <name type="common">Giant reed</name>
    <name type="synonym">Donax arundinaceus</name>
    <dbReference type="NCBI Taxonomy" id="35708"/>
    <lineage>
        <taxon>Eukaryota</taxon>
        <taxon>Viridiplantae</taxon>
        <taxon>Streptophyta</taxon>
        <taxon>Embryophyta</taxon>
        <taxon>Tracheophyta</taxon>
        <taxon>Spermatophyta</taxon>
        <taxon>Magnoliopsida</taxon>
        <taxon>Liliopsida</taxon>
        <taxon>Poales</taxon>
        <taxon>Poaceae</taxon>
        <taxon>PACMAD clade</taxon>
        <taxon>Arundinoideae</taxon>
        <taxon>Arundineae</taxon>
        <taxon>Arundo</taxon>
    </lineage>
</organism>
<sequence length="46" mass="5116">MQQGLSPSLSQAFVAWTAFWLQDPAPEASSMYLSSFSFSRGSSRNR</sequence>
<reference evidence="1" key="1">
    <citation type="submission" date="2014-09" db="EMBL/GenBank/DDBJ databases">
        <authorList>
            <person name="Magalhaes I.L.F."/>
            <person name="Oliveira U."/>
            <person name="Santos F.R."/>
            <person name="Vidigal T.H.D.A."/>
            <person name="Brescovit A.D."/>
            <person name="Santos A.J."/>
        </authorList>
    </citation>
    <scope>NUCLEOTIDE SEQUENCE</scope>
    <source>
        <tissue evidence="1">Shoot tissue taken approximately 20 cm above the soil surface</tissue>
    </source>
</reference>